<proteinExistence type="predicted"/>
<organism evidence="1 2">
    <name type="scientific">Aequorivita aurantiaca</name>
    <dbReference type="NCBI Taxonomy" id="3053356"/>
    <lineage>
        <taxon>Bacteria</taxon>
        <taxon>Pseudomonadati</taxon>
        <taxon>Bacteroidota</taxon>
        <taxon>Flavobacteriia</taxon>
        <taxon>Flavobacteriales</taxon>
        <taxon>Flavobacteriaceae</taxon>
        <taxon>Aequorivita</taxon>
    </lineage>
</organism>
<gene>
    <name evidence="1" type="ORF">QRD02_13120</name>
</gene>
<accession>A0ABT8DK68</accession>
<evidence type="ECO:0000313" key="1">
    <source>
        <dbReference type="EMBL" id="MDN3725322.1"/>
    </source>
</evidence>
<dbReference type="Proteomes" id="UP001244787">
    <property type="component" value="Unassembled WGS sequence"/>
</dbReference>
<name>A0ABT8DK68_9FLAO</name>
<dbReference type="RefSeq" id="WP_290255412.1">
    <property type="nucleotide sequence ID" value="NZ_JAUGQQ010000013.1"/>
</dbReference>
<reference evidence="1 2" key="1">
    <citation type="submission" date="2023-06" db="EMBL/GenBank/DDBJ databases">
        <authorList>
            <person name="Ye Y.-Q."/>
            <person name="Du Z.-J."/>
        </authorList>
    </citation>
    <scope>NUCLEOTIDE SEQUENCE [LARGE SCALE GENOMIC DNA]</scope>
    <source>
        <strain evidence="1 2">SDUM287046</strain>
    </source>
</reference>
<dbReference type="EMBL" id="JAUGQQ010000013">
    <property type="protein sequence ID" value="MDN3725322.1"/>
    <property type="molecule type" value="Genomic_DNA"/>
</dbReference>
<sequence length="61" mass="7301">MLGFYAQRNPYEATKQELLKACLDFSIAEDDFTPYCYRGKVWELVKIDIEEEVQMLLDEYK</sequence>
<comment type="caution">
    <text evidence="1">The sequence shown here is derived from an EMBL/GenBank/DDBJ whole genome shotgun (WGS) entry which is preliminary data.</text>
</comment>
<protein>
    <submittedName>
        <fullName evidence="1">Uncharacterized protein</fullName>
    </submittedName>
</protein>
<keyword evidence="2" id="KW-1185">Reference proteome</keyword>
<evidence type="ECO:0000313" key="2">
    <source>
        <dbReference type="Proteomes" id="UP001244787"/>
    </source>
</evidence>